<comment type="caution">
    <text evidence="3">The sequence shown here is derived from an EMBL/GenBank/DDBJ whole genome shotgun (WGS) entry which is preliminary data.</text>
</comment>
<evidence type="ECO:0000313" key="3">
    <source>
        <dbReference type="EMBL" id="MET7016213.1"/>
    </source>
</evidence>
<dbReference type="RefSeq" id="WP_354602672.1">
    <property type="nucleotide sequence ID" value="NZ_JBEWZI010000031.1"/>
</dbReference>
<organism evidence="3 4">
    <name type="scientific">Uliginosibacterium flavum</name>
    <dbReference type="NCBI Taxonomy" id="1396831"/>
    <lineage>
        <taxon>Bacteria</taxon>
        <taxon>Pseudomonadati</taxon>
        <taxon>Pseudomonadota</taxon>
        <taxon>Betaproteobacteria</taxon>
        <taxon>Rhodocyclales</taxon>
        <taxon>Zoogloeaceae</taxon>
        <taxon>Uliginosibacterium</taxon>
    </lineage>
</organism>
<dbReference type="InterPro" id="IPR016087">
    <property type="entry name" value="Chalcone_isomerase"/>
</dbReference>
<dbReference type="InterPro" id="IPR036298">
    <property type="entry name" value="Chalcone_isomerase_sf"/>
</dbReference>
<gene>
    <name evidence="3" type="ORF">ABXR19_18655</name>
</gene>
<keyword evidence="1" id="KW-0732">Signal</keyword>
<evidence type="ECO:0000256" key="1">
    <source>
        <dbReference type="SAM" id="SignalP"/>
    </source>
</evidence>
<accession>A0ABV2TSV3</accession>
<proteinExistence type="predicted"/>
<dbReference type="EMBL" id="JBEWZI010000031">
    <property type="protein sequence ID" value="MET7016213.1"/>
    <property type="molecule type" value="Genomic_DNA"/>
</dbReference>
<keyword evidence="4" id="KW-1185">Reference proteome</keyword>
<feature type="signal peptide" evidence="1">
    <location>
        <begin position="1"/>
        <end position="21"/>
    </location>
</feature>
<dbReference type="Gene3D" id="3.50.70.10">
    <property type="match status" value="1"/>
</dbReference>
<dbReference type="InterPro" id="IPR016088">
    <property type="entry name" value="Chalcone_isomerase_3-sand"/>
</dbReference>
<protein>
    <submittedName>
        <fullName evidence="3">Chalcone isomerase family protein</fullName>
    </submittedName>
</protein>
<dbReference type="Proteomes" id="UP001549691">
    <property type="component" value="Unassembled WGS sequence"/>
</dbReference>
<dbReference type="SUPFAM" id="SSF54626">
    <property type="entry name" value="Chalcone isomerase"/>
    <property type="match status" value="1"/>
</dbReference>
<evidence type="ECO:0000259" key="2">
    <source>
        <dbReference type="Pfam" id="PF16036"/>
    </source>
</evidence>
<keyword evidence="3" id="KW-0413">Isomerase</keyword>
<feature type="domain" description="Chalcone isomerase" evidence="2">
    <location>
        <begin position="23"/>
        <end position="191"/>
    </location>
</feature>
<dbReference type="PANTHER" id="PTHR47698">
    <property type="entry name" value="FATTY-ACID-BINDING PROTEIN 3, CHLOROPLASTIC"/>
    <property type="match status" value="1"/>
</dbReference>
<evidence type="ECO:0000313" key="4">
    <source>
        <dbReference type="Proteomes" id="UP001549691"/>
    </source>
</evidence>
<name>A0ABV2TSV3_9RHOO</name>
<reference evidence="3 4" key="1">
    <citation type="submission" date="2024-07" db="EMBL/GenBank/DDBJ databases">
        <title>Uliginosibacterium flavum JJ3220;KACC:17644.</title>
        <authorList>
            <person name="Kim M.K."/>
        </authorList>
    </citation>
    <scope>NUCLEOTIDE SEQUENCE [LARGE SCALE GENOMIC DNA]</scope>
    <source>
        <strain evidence="3 4">KACC:17644</strain>
    </source>
</reference>
<dbReference type="PANTHER" id="PTHR47698:SF2">
    <property type="entry name" value="FATTY-ACID-BINDING PROTEIN 3, CHLOROPLASTIC"/>
    <property type="match status" value="1"/>
</dbReference>
<sequence length="194" mass="21632">MRWPSLLLVLSFGLFGLGSQAAATEVAGVNFADRITLGDSELMLNGAGMRNRLMFKVYAIGLYLPQKSDTVSSALASKGPRRIQIVTLREISGEQLADALIEFLHKNLSKDELRKLDTRIETLRSTMLKFSASPEKTRIQLDYLPDTGTRLIVNNSQHGKDIPGEDFFNALMRVWLGEHVAQESLREALLGRKD</sequence>
<feature type="chain" id="PRO_5047065298" evidence="1">
    <location>
        <begin position="22"/>
        <end position="194"/>
    </location>
</feature>
<dbReference type="Pfam" id="PF16036">
    <property type="entry name" value="Chalcone_3"/>
    <property type="match status" value="1"/>
</dbReference>
<dbReference type="GO" id="GO:0016853">
    <property type="term" value="F:isomerase activity"/>
    <property type="evidence" value="ECO:0007669"/>
    <property type="project" value="UniProtKB-KW"/>
</dbReference>